<dbReference type="FunFam" id="3.30.70.3170:FF:000002">
    <property type="entry name" value="Galactokinase"/>
    <property type="match status" value="1"/>
</dbReference>
<dbReference type="GO" id="GO:0016126">
    <property type="term" value="P:sterol biosynthetic process"/>
    <property type="evidence" value="ECO:0007669"/>
    <property type="project" value="UniProtKB-KW"/>
</dbReference>
<accession>A0A6A7CAQ1</accession>
<dbReference type="OrthoDB" id="187738at2759"/>
<dbReference type="PANTHER" id="PTHR10457">
    <property type="entry name" value="MEVALONATE KINASE/GALACTOKINASE"/>
    <property type="match status" value="1"/>
</dbReference>
<sequence>MEGVPIVTSLSQIYPSPSIPFQTSRWKNLINQFIQTHGCAPTCISRSPGRVNLIGEHIDYCLYSVLPMATEADILIAVSTLSTPPPNPHKVLISSTQPAKFPPRNLPASDLKFIDSSSLEWTNYFKAGLRGATQLLPSQSDPTLPLHSILVDGNVPSGGGLSSSAAFVCASALAVLYANNITYIPKKSLVEAAVTAEREVGVNSGGMDQAASVFPIQDEAVYVSFVPSLKVENIRFPPENDFVFLIAQTYIQADKYDSAPECYNLRVVEVTLAAIVLAKLSGLEEGLRRDASPLGVSLRGFHDAYFAQDEEVKKNVFSSQLNQLVELVRELLTQEEAGYSREEISSILGLTSKELEERYMTKFPIRAERFMLRQRALHVFQEAGRVLRFYNFLSHPERVQNLPAALGDLMNETQTSCRDLYQNSCPELDKLCALAREAGAYGSRLTGAGWGGCSVHLVPKDKIDAVKRRWKEEYYLPLFPYITEEKLNEAIVISVPGSGSCVYTGDLIPT</sequence>
<protein>
    <recommendedName>
        <fullName evidence="4">Galactokinase</fullName>
        <ecNumber evidence="3">2.7.1.6</ecNumber>
    </recommendedName>
    <alternativeName>
        <fullName evidence="14">Galactose kinase</fullName>
    </alternativeName>
</protein>
<dbReference type="PRINTS" id="PR00959">
    <property type="entry name" value="MEVGALKINASE"/>
</dbReference>
<dbReference type="NCBIfam" id="TIGR00131">
    <property type="entry name" value="gal_kin"/>
    <property type="match status" value="1"/>
</dbReference>
<dbReference type="InterPro" id="IPR006204">
    <property type="entry name" value="GHMP_kinase_N_dom"/>
</dbReference>
<feature type="domain" description="Galactokinase N-terminal" evidence="18">
    <location>
        <begin position="32"/>
        <end position="79"/>
    </location>
</feature>
<dbReference type="GO" id="GO:0006012">
    <property type="term" value="P:galactose metabolic process"/>
    <property type="evidence" value="ECO:0007669"/>
    <property type="project" value="UniProtKB-UniPathway"/>
</dbReference>
<dbReference type="Proteomes" id="UP000799421">
    <property type="component" value="Unassembled WGS sequence"/>
</dbReference>
<dbReference type="SUPFAM" id="SSF55060">
    <property type="entry name" value="GHMP Kinase, C-terminal domain"/>
    <property type="match status" value="1"/>
</dbReference>
<dbReference type="SUPFAM" id="SSF54211">
    <property type="entry name" value="Ribosomal protein S5 domain 2-like"/>
    <property type="match status" value="1"/>
</dbReference>
<dbReference type="GO" id="GO:0004335">
    <property type="term" value="F:galactokinase activity"/>
    <property type="evidence" value="ECO:0007669"/>
    <property type="project" value="UniProtKB-EC"/>
</dbReference>
<keyword evidence="5" id="KW-0808">Transferase</keyword>
<evidence type="ECO:0000259" key="16">
    <source>
        <dbReference type="Pfam" id="PF00288"/>
    </source>
</evidence>
<dbReference type="AlphaFoldDB" id="A0A6A7CAQ1"/>
<evidence type="ECO:0000256" key="6">
    <source>
        <dbReference type="ARBA" id="ARBA00022741"/>
    </source>
</evidence>
<dbReference type="Gene3D" id="3.30.70.3170">
    <property type="match status" value="1"/>
</dbReference>
<dbReference type="UniPathway" id="UPA00214"/>
<keyword evidence="12" id="KW-0753">Steroid metabolism</keyword>
<evidence type="ECO:0000256" key="14">
    <source>
        <dbReference type="ARBA" id="ARBA00029590"/>
    </source>
</evidence>
<keyword evidence="6" id="KW-0547">Nucleotide-binding</keyword>
<evidence type="ECO:0000256" key="3">
    <source>
        <dbReference type="ARBA" id="ARBA00012315"/>
    </source>
</evidence>
<dbReference type="Gene3D" id="1.20.1440.340">
    <property type="match status" value="1"/>
</dbReference>
<comment type="pathway">
    <text evidence="1">Carbohydrate metabolism; galactose metabolism.</text>
</comment>
<evidence type="ECO:0000256" key="10">
    <source>
        <dbReference type="ARBA" id="ARBA00023144"/>
    </source>
</evidence>
<comment type="similarity">
    <text evidence="2">Belongs to the GHMP kinase family. GalK subfamily.</text>
</comment>
<gene>
    <name evidence="19" type="ORF">K470DRAFT_240484</name>
</gene>
<keyword evidence="12" id="KW-0443">Lipid metabolism</keyword>
<evidence type="ECO:0000256" key="12">
    <source>
        <dbReference type="ARBA" id="ARBA00023221"/>
    </source>
</evidence>
<dbReference type="Pfam" id="PF08544">
    <property type="entry name" value="GHMP_kinases_C"/>
    <property type="match status" value="1"/>
</dbReference>
<evidence type="ECO:0000259" key="17">
    <source>
        <dbReference type="Pfam" id="PF08544"/>
    </source>
</evidence>
<dbReference type="EMBL" id="MU005959">
    <property type="protein sequence ID" value="KAF2863688.1"/>
    <property type="molecule type" value="Genomic_DNA"/>
</dbReference>
<keyword evidence="11" id="KW-1207">Sterol metabolism</keyword>
<dbReference type="Gene3D" id="3.30.230.10">
    <property type="match status" value="1"/>
</dbReference>
<evidence type="ECO:0000259" key="18">
    <source>
        <dbReference type="Pfam" id="PF10509"/>
    </source>
</evidence>
<evidence type="ECO:0000256" key="4">
    <source>
        <dbReference type="ARBA" id="ARBA00019487"/>
    </source>
</evidence>
<dbReference type="InterPro" id="IPR006203">
    <property type="entry name" value="GHMP_knse_ATP-bd_CS"/>
</dbReference>
<dbReference type="InterPro" id="IPR020568">
    <property type="entry name" value="Ribosomal_Su5_D2-typ_SF"/>
</dbReference>
<evidence type="ECO:0000313" key="20">
    <source>
        <dbReference type="Proteomes" id="UP000799421"/>
    </source>
</evidence>
<keyword evidence="20" id="KW-1185">Reference proteome</keyword>
<keyword evidence="9" id="KW-0752">Steroid biosynthesis</keyword>
<dbReference type="PRINTS" id="PR00473">
    <property type="entry name" value="GALCTOKINASE"/>
</dbReference>
<organism evidence="19 20">
    <name type="scientific">Piedraia hortae CBS 480.64</name>
    <dbReference type="NCBI Taxonomy" id="1314780"/>
    <lineage>
        <taxon>Eukaryota</taxon>
        <taxon>Fungi</taxon>
        <taxon>Dikarya</taxon>
        <taxon>Ascomycota</taxon>
        <taxon>Pezizomycotina</taxon>
        <taxon>Dothideomycetes</taxon>
        <taxon>Dothideomycetidae</taxon>
        <taxon>Capnodiales</taxon>
        <taxon>Piedraiaceae</taxon>
        <taxon>Piedraia</taxon>
    </lineage>
</organism>
<dbReference type="Pfam" id="PF10509">
    <property type="entry name" value="GalKase_gal_bdg"/>
    <property type="match status" value="1"/>
</dbReference>
<evidence type="ECO:0000256" key="2">
    <source>
        <dbReference type="ARBA" id="ARBA00006566"/>
    </source>
</evidence>
<evidence type="ECO:0000313" key="19">
    <source>
        <dbReference type="EMBL" id="KAF2863688.1"/>
    </source>
</evidence>
<feature type="domain" description="GHMP kinase C-terminal" evidence="17">
    <location>
        <begin position="403"/>
        <end position="475"/>
    </location>
</feature>
<dbReference type="GO" id="GO:0005829">
    <property type="term" value="C:cytosol"/>
    <property type="evidence" value="ECO:0007669"/>
    <property type="project" value="TreeGrafter"/>
</dbReference>
<evidence type="ECO:0000256" key="9">
    <source>
        <dbReference type="ARBA" id="ARBA00023011"/>
    </source>
</evidence>
<dbReference type="FunFam" id="1.20.1440.340:FF:000003">
    <property type="entry name" value="GAL1p Galactokinase"/>
    <property type="match status" value="1"/>
</dbReference>
<evidence type="ECO:0000256" key="7">
    <source>
        <dbReference type="ARBA" id="ARBA00022777"/>
    </source>
</evidence>
<reference evidence="19" key="1">
    <citation type="journal article" date="2020" name="Stud. Mycol.">
        <title>101 Dothideomycetes genomes: a test case for predicting lifestyles and emergence of pathogens.</title>
        <authorList>
            <person name="Haridas S."/>
            <person name="Albert R."/>
            <person name="Binder M."/>
            <person name="Bloem J."/>
            <person name="Labutti K."/>
            <person name="Salamov A."/>
            <person name="Andreopoulos B."/>
            <person name="Baker S."/>
            <person name="Barry K."/>
            <person name="Bills G."/>
            <person name="Bluhm B."/>
            <person name="Cannon C."/>
            <person name="Castanera R."/>
            <person name="Culley D."/>
            <person name="Daum C."/>
            <person name="Ezra D."/>
            <person name="Gonzalez J."/>
            <person name="Henrissat B."/>
            <person name="Kuo A."/>
            <person name="Liang C."/>
            <person name="Lipzen A."/>
            <person name="Lutzoni F."/>
            <person name="Magnuson J."/>
            <person name="Mondo S."/>
            <person name="Nolan M."/>
            <person name="Ohm R."/>
            <person name="Pangilinan J."/>
            <person name="Park H.-J."/>
            <person name="Ramirez L."/>
            <person name="Alfaro M."/>
            <person name="Sun H."/>
            <person name="Tritt A."/>
            <person name="Yoshinaga Y."/>
            <person name="Zwiers L.-H."/>
            <person name="Turgeon B."/>
            <person name="Goodwin S."/>
            <person name="Spatafora J."/>
            <person name="Crous P."/>
            <person name="Grigoriev I."/>
        </authorList>
    </citation>
    <scope>NUCLEOTIDE SEQUENCE</scope>
    <source>
        <strain evidence="19">CBS 480.64</strain>
    </source>
</reference>
<proteinExistence type="inferred from homology"/>
<dbReference type="GO" id="GO:0005524">
    <property type="term" value="F:ATP binding"/>
    <property type="evidence" value="ECO:0007669"/>
    <property type="project" value="UniProtKB-KW"/>
</dbReference>
<keyword evidence="7 19" id="KW-0418">Kinase</keyword>
<dbReference type="PROSITE" id="PS00106">
    <property type="entry name" value="GALACTOKINASE"/>
    <property type="match status" value="1"/>
</dbReference>
<dbReference type="Pfam" id="PF00288">
    <property type="entry name" value="GHMP_kinases_N"/>
    <property type="match status" value="1"/>
</dbReference>
<evidence type="ECO:0000256" key="5">
    <source>
        <dbReference type="ARBA" id="ARBA00022679"/>
    </source>
</evidence>
<dbReference type="InterPro" id="IPR014721">
    <property type="entry name" value="Ribsml_uS5_D2-typ_fold_subgr"/>
</dbReference>
<evidence type="ECO:0000256" key="13">
    <source>
        <dbReference type="ARBA" id="ARBA00023277"/>
    </source>
</evidence>
<evidence type="ECO:0000256" key="8">
    <source>
        <dbReference type="ARBA" id="ARBA00022840"/>
    </source>
</evidence>
<dbReference type="InterPro" id="IPR006206">
    <property type="entry name" value="Mevalonate/galactokinase"/>
</dbReference>
<keyword evidence="10" id="KW-0299">Galactose metabolism</keyword>
<dbReference type="EC" id="2.7.1.6" evidence="3"/>
<dbReference type="InterPro" id="IPR036554">
    <property type="entry name" value="GHMP_kinase_C_sf"/>
</dbReference>
<dbReference type="InterPro" id="IPR000705">
    <property type="entry name" value="Galactokinase"/>
</dbReference>
<comment type="catalytic activity">
    <reaction evidence="15">
        <text>alpha-D-galactose + ATP = alpha-D-galactose 1-phosphate + ADP + H(+)</text>
        <dbReference type="Rhea" id="RHEA:13553"/>
        <dbReference type="ChEBI" id="CHEBI:15378"/>
        <dbReference type="ChEBI" id="CHEBI:28061"/>
        <dbReference type="ChEBI" id="CHEBI:30616"/>
        <dbReference type="ChEBI" id="CHEBI:58336"/>
        <dbReference type="ChEBI" id="CHEBI:456216"/>
        <dbReference type="EC" id="2.7.1.6"/>
    </reaction>
    <physiologicalReaction direction="left-to-right" evidence="15">
        <dbReference type="Rhea" id="RHEA:13554"/>
    </physiologicalReaction>
</comment>
<keyword evidence="9" id="KW-0756">Sterol biosynthesis</keyword>
<keyword evidence="9" id="KW-0444">Lipid biosynthesis</keyword>
<dbReference type="PROSITE" id="PS00627">
    <property type="entry name" value="GHMP_KINASES_ATP"/>
    <property type="match status" value="1"/>
</dbReference>
<keyword evidence="8" id="KW-0067">ATP-binding</keyword>
<evidence type="ECO:0000256" key="11">
    <source>
        <dbReference type="ARBA" id="ARBA00023166"/>
    </source>
</evidence>
<dbReference type="PIRSF" id="PIRSF000530">
    <property type="entry name" value="Galactokinase"/>
    <property type="match status" value="1"/>
</dbReference>
<keyword evidence="13" id="KW-0119">Carbohydrate metabolism</keyword>
<dbReference type="PANTHER" id="PTHR10457:SF7">
    <property type="entry name" value="GALACTOKINASE-RELATED"/>
    <property type="match status" value="1"/>
</dbReference>
<evidence type="ECO:0000256" key="1">
    <source>
        <dbReference type="ARBA" id="ARBA00004947"/>
    </source>
</evidence>
<dbReference type="InterPro" id="IPR019539">
    <property type="entry name" value="GalKase_N"/>
</dbReference>
<feature type="domain" description="GHMP kinase N-terminal" evidence="16">
    <location>
        <begin position="148"/>
        <end position="214"/>
    </location>
</feature>
<dbReference type="InterPro" id="IPR019741">
    <property type="entry name" value="Galactokinase_CS"/>
</dbReference>
<dbReference type="InterPro" id="IPR013750">
    <property type="entry name" value="GHMP_kinase_C_dom"/>
</dbReference>
<name>A0A6A7CAQ1_9PEZI</name>
<evidence type="ECO:0000256" key="15">
    <source>
        <dbReference type="ARBA" id="ARBA00049538"/>
    </source>
</evidence>